<gene>
    <name evidence="2" type="ORF">M5D96_008329</name>
</gene>
<feature type="region of interest" description="Disordered" evidence="1">
    <location>
        <begin position="1"/>
        <end position="56"/>
    </location>
</feature>
<dbReference type="Proteomes" id="UP001059596">
    <property type="component" value="Unassembled WGS sequence"/>
</dbReference>
<feature type="non-terminal residue" evidence="2">
    <location>
        <position position="56"/>
    </location>
</feature>
<sequence length="56" mass="6574">MQSEVRSKNIQDFGNFTKPRTFSKSPQRPLLISDIRFSIETQPRKNLNQQPGKQQQ</sequence>
<reference evidence="2" key="1">
    <citation type="journal article" date="2023" name="Genome Biol. Evol.">
        <title>Long-read-based Genome Assembly of Drosophila gunungcola Reveals Fewer Chemosensory Genes in Flower-breeding Species.</title>
        <authorList>
            <person name="Negi A."/>
            <person name="Liao B.Y."/>
            <person name="Yeh S.D."/>
        </authorList>
    </citation>
    <scope>NUCLEOTIDE SEQUENCE</scope>
    <source>
        <strain evidence="2">Sukarami</strain>
    </source>
</reference>
<accession>A0A9P9YKA7</accession>
<dbReference type="EMBL" id="JAMKOV010000007">
    <property type="protein sequence ID" value="KAI8038431.1"/>
    <property type="molecule type" value="Genomic_DNA"/>
</dbReference>
<protein>
    <submittedName>
        <fullName evidence="2">Uncharacterized protein</fullName>
    </submittedName>
</protein>
<name>A0A9P9YKA7_9MUSC</name>
<feature type="compositionally biased region" description="Polar residues" evidence="1">
    <location>
        <begin position="39"/>
        <end position="56"/>
    </location>
</feature>
<comment type="caution">
    <text evidence="2">The sequence shown here is derived from an EMBL/GenBank/DDBJ whole genome shotgun (WGS) entry which is preliminary data.</text>
</comment>
<feature type="compositionally biased region" description="Polar residues" evidence="1">
    <location>
        <begin position="10"/>
        <end position="26"/>
    </location>
</feature>
<evidence type="ECO:0000256" key="1">
    <source>
        <dbReference type="SAM" id="MobiDB-lite"/>
    </source>
</evidence>
<proteinExistence type="predicted"/>
<evidence type="ECO:0000313" key="2">
    <source>
        <dbReference type="EMBL" id="KAI8038431.1"/>
    </source>
</evidence>
<organism evidence="2 3">
    <name type="scientific">Drosophila gunungcola</name>
    <name type="common">fruit fly</name>
    <dbReference type="NCBI Taxonomy" id="103775"/>
    <lineage>
        <taxon>Eukaryota</taxon>
        <taxon>Metazoa</taxon>
        <taxon>Ecdysozoa</taxon>
        <taxon>Arthropoda</taxon>
        <taxon>Hexapoda</taxon>
        <taxon>Insecta</taxon>
        <taxon>Pterygota</taxon>
        <taxon>Neoptera</taxon>
        <taxon>Endopterygota</taxon>
        <taxon>Diptera</taxon>
        <taxon>Brachycera</taxon>
        <taxon>Muscomorpha</taxon>
        <taxon>Ephydroidea</taxon>
        <taxon>Drosophilidae</taxon>
        <taxon>Drosophila</taxon>
        <taxon>Sophophora</taxon>
    </lineage>
</organism>
<dbReference type="AlphaFoldDB" id="A0A9P9YKA7"/>
<evidence type="ECO:0000313" key="3">
    <source>
        <dbReference type="Proteomes" id="UP001059596"/>
    </source>
</evidence>
<keyword evidence="3" id="KW-1185">Reference proteome</keyword>